<evidence type="ECO:0000259" key="1">
    <source>
        <dbReference type="Pfam" id="PF05699"/>
    </source>
</evidence>
<comment type="caution">
    <text evidence="2">The sequence shown here is derived from an EMBL/GenBank/DDBJ whole genome shotgun (WGS) entry which is preliminary data.</text>
</comment>
<dbReference type="OrthoDB" id="5147528at2759"/>
<dbReference type="EMBL" id="AFQF01002308">
    <property type="protein sequence ID" value="EGU81687.1"/>
    <property type="molecule type" value="Genomic_DNA"/>
</dbReference>
<evidence type="ECO:0000313" key="2">
    <source>
        <dbReference type="EMBL" id="EGU81687.1"/>
    </source>
</evidence>
<dbReference type="STRING" id="660025.F9FN20"/>
<dbReference type="SUPFAM" id="SSF53098">
    <property type="entry name" value="Ribonuclease H-like"/>
    <property type="match status" value="1"/>
</dbReference>
<proteinExistence type="predicted"/>
<dbReference type="AlphaFoldDB" id="F9FN20"/>
<name>F9FN20_FUSOF</name>
<dbReference type="InterPro" id="IPR008906">
    <property type="entry name" value="HATC_C_dom"/>
</dbReference>
<dbReference type="GO" id="GO:0046983">
    <property type="term" value="F:protein dimerization activity"/>
    <property type="evidence" value="ECO:0007669"/>
    <property type="project" value="InterPro"/>
</dbReference>
<dbReference type="InterPro" id="IPR012337">
    <property type="entry name" value="RNaseH-like_sf"/>
</dbReference>
<organism evidence="2">
    <name type="scientific">Fusarium oxysporum (strain Fo5176)</name>
    <name type="common">Fusarium vascular wilt</name>
    <dbReference type="NCBI Taxonomy" id="660025"/>
    <lineage>
        <taxon>Eukaryota</taxon>
        <taxon>Fungi</taxon>
        <taxon>Dikarya</taxon>
        <taxon>Ascomycota</taxon>
        <taxon>Pezizomycotina</taxon>
        <taxon>Sordariomycetes</taxon>
        <taxon>Hypocreomycetidae</taxon>
        <taxon>Hypocreales</taxon>
        <taxon>Nectriaceae</taxon>
        <taxon>Fusarium</taxon>
        <taxon>Fusarium oxysporum species complex</taxon>
    </lineage>
</organism>
<sequence length="226" mass="26075">MEVPVLLDAALDKEEHIKRYQGKYYDALVDEYLAPQDWQNLRETRNFLQLFWKARHKKIFPVVKKLWKGEYKNLLTVCTTPSVVPALELDGYDLLAKELNVIGTDPGVAEYETYTSQPPIPIDCSRLVWWLHDEQKERFSRLSKIAINILSIPVMSADPERTFSGLRRTISWDRMLFGASTIEKGECLESWIRSGRTAGLQVDEVEQYEYMAEEGSTSALEEDVGH</sequence>
<feature type="domain" description="HAT C-terminal dimerisation" evidence="1">
    <location>
        <begin position="110"/>
        <end position="192"/>
    </location>
</feature>
<protein>
    <recommendedName>
        <fullName evidence="1">HAT C-terminal dimerisation domain-containing protein</fullName>
    </recommendedName>
</protein>
<reference evidence="2" key="1">
    <citation type="journal article" date="2012" name="Mol. Plant Microbe Interact.">
        <title>A highly conserved effector in Fusarium oxysporum is required for full virulence on Arabidopsis.</title>
        <authorList>
            <person name="Thatcher L.F."/>
            <person name="Gardiner D.M."/>
            <person name="Kazan K."/>
            <person name="Manners J."/>
        </authorList>
    </citation>
    <scope>NUCLEOTIDE SEQUENCE [LARGE SCALE GENOMIC DNA]</scope>
    <source>
        <strain evidence="2">Fo5176</strain>
    </source>
</reference>
<gene>
    <name evidence="2" type="ORF">FOXB_07800</name>
</gene>
<accession>F9FN20</accession>
<dbReference type="Pfam" id="PF05699">
    <property type="entry name" value="Dimer_Tnp_hAT"/>
    <property type="match status" value="1"/>
</dbReference>